<protein>
    <submittedName>
        <fullName evidence="2">Uncharacterized protein</fullName>
    </submittedName>
</protein>
<dbReference type="AlphaFoldDB" id="A0A4S2D452"/>
<dbReference type="RefSeq" id="WP_136003460.1">
    <property type="nucleotide sequence ID" value="NZ_SRYW01000003.1"/>
</dbReference>
<comment type="caution">
    <text evidence="2">The sequence shown here is derived from an EMBL/GenBank/DDBJ whole genome shotgun (WGS) entry which is preliminary data.</text>
</comment>
<reference evidence="2 3" key="1">
    <citation type="submission" date="2019-04" db="EMBL/GenBank/DDBJ databases">
        <title>Microbes associate with the intestines of laboratory mice.</title>
        <authorList>
            <person name="Navarre W."/>
            <person name="Wong E."/>
            <person name="Huang K."/>
            <person name="Tropini C."/>
            <person name="Ng K."/>
            <person name="Yu B."/>
        </authorList>
    </citation>
    <scope>NUCLEOTIDE SEQUENCE [LARGE SCALE GENOMIC DNA]</scope>
    <source>
        <strain evidence="2 3">NM62_B4-13</strain>
    </source>
</reference>
<evidence type="ECO:0000256" key="1">
    <source>
        <dbReference type="SAM" id="MobiDB-lite"/>
    </source>
</evidence>
<sequence>MNILEIYSEPYSPNGNLAGAGYRRLLGRPCMNLLQTVIREGLQNVVDAADQGRPPRAVIRVRNLDAEQRDALRASALAILPHGGESPALIKPTLEQSSIRVLELCDFNTAGLSGPTDADSPPKEGEKLNFVNFIKNVGAVRDTAQGGGTYGYGKSSLYAASNCSTIIVDSQTTCGGSPVRRLMACHLGDPFDAPSVDGTRSLRFTGRHWWGVRHEDDRIGPLTDDSASSLAQALGFPHRSTGETGTSIMVLDPSLDNADVATISKRIVTCVLMNFWPRMCSSTPEDRRLAVDVYVDGDLVELPSPEDFPPLDLYARALASLKDGAGSSPVTRYSKELGRLSIKSGLKSERHQMTDAEATDVLTGSSHIALMRPVELVVRYLPGQPYPDERYEWAGVFVCSEEERIEAAFADSEPPTHDDWMPENLQSAESKAMVKLTMQKLKKEANDFTRHPSQLAGSKSSSPSLAATAGKMGRFLAPVSTKGPGFPVRKSSRPGPASRLRVSPPEFVGLSVGEDGGTVATFKAELHNDGSTSELCINASPRLVADGAKASDRDVPRSFLPRAIGIALPQHSIAANGGMLKVGKLSGTLFIRTTVPTGTAIEIEVGAVLEAVQ</sequence>
<feature type="region of interest" description="Disordered" evidence="1">
    <location>
        <begin position="480"/>
        <end position="502"/>
    </location>
</feature>
<evidence type="ECO:0000313" key="2">
    <source>
        <dbReference type="EMBL" id="TGY35762.1"/>
    </source>
</evidence>
<organism evidence="2 3">
    <name type="scientific">Stenotrophomonas maltophilia</name>
    <name type="common">Pseudomonas maltophilia</name>
    <name type="synonym">Xanthomonas maltophilia</name>
    <dbReference type="NCBI Taxonomy" id="40324"/>
    <lineage>
        <taxon>Bacteria</taxon>
        <taxon>Pseudomonadati</taxon>
        <taxon>Pseudomonadota</taxon>
        <taxon>Gammaproteobacteria</taxon>
        <taxon>Lysobacterales</taxon>
        <taxon>Lysobacteraceae</taxon>
        <taxon>Stenotrophomonas</taxon>
        <taxon>Stenotrophomonas maltophilia group</taxon>
    </lineage>
</organism>
<dbReference type="Proteomes" id="UP000306631">
    <property type="component" value="Unassembled WGS sequence"/>
</dbReference>
<name>A0A4S2D452_STEMA</name>
<proteinExistence type="predicted"/>
<accession>A0A4S2D452</accession>
<gene>
    <name evidence="2" type="ORF">E5352_03855</name>
</gene>
<evidence type="ECO:0000313" key="3">
    <source>
        <dbReference type="Proteomes" id="UP000306631"/>
    </source>
</evidence>
<dbReference type="EMBL" id="SRYW01000003">
    <property type="protein sequence ID" value="TGY35762.1"/>
    <property type="molecule type" value="Genomic_DNA"/>
</dbReference>
<dbReference type="OrthoDB" id="9146762at2"/>